<name>A0A6N2SEI2_BLAHA</name>
<dbReference type="InterPro" id="IPR021115">
    <property type="entry name" value="Pyridoxal-P_BS"/>
</dbReference>
<evidence type="ECO:0000256" key="6">
    <source>
        <dbReference type="PIRSR" id="PIRSR602129-50"/>
    </source>
</evidence>
<dbReference type="InterPro" id="IPR015421">
    <property type="entry name" value="PyrdxlP-dep_Trfase_major"/>
</dbReference>
<dbReference type="InterPro" id="IPR015424">
    <property type="entry name" value="PyrdxlP-dep_Trfase"/>
</dbReference>
<reference evidence="8" key="1">
    <citation type="submission" date="2019-11" db="EMBL/GenBank/DDBJ databases">
        <authorList>
            <person name="Feng L."/>
        </authorList>
    </citation>
    <scope>NUCLEOTIDE SEQUENCE</scope>
    <source>
        <strain evidence="8">BhanseniiLFYP23</strain>
    </source>
</reference>
<dbReference type="GO" id="GO:0006520">
    <property type="term" value="P:amino acid metabolic process"/>
    <property type="evidence" value="ECO:0007669"/>
    <property type="project" value="InterPro"/>
</dbReference>
<proteinExistence type="inferred from homology"/>
<dbReference type="PROSITE" id="PS00392">
    <property type="entry name" value="DDC_GAD_HDC_YDC"/>
    <property type="match status" value="1"/>
</dbReference>
<dbReference type="InterPro" id="IPR010977">
    <property type="entry name" value="Aromatic_deC"/>
</dbReference>
<keyword evidence="4 6" id="KW-0663">Pyridoxal phosphate</keyword>
<dbReference type="GO" id="GO:0030170">
    <property type="term" value="F:pyridoxal phosphate binding"/>
    <property type="evidence" value="ECO:0007669"/>
    <property type="project" value="InterPro"/>
</dbReference>
<dbReference type="Gene3D" id="3.90.1150.170">
    <property type="match status" value="1"/>
</dbReference>
<dbReference type="InterPro" id="IPR015422">
    <property type="entry name" value="PyrdxlP-dep_Trfase_small"/>
</dbReference>
<dbReference type="InterPro" id="IPR002129">
    <property type="entry name" value="PyrdxlP-dep_de-COase"/>
</dbReference>
<dbReference type="PANTHER" id="PTHR11999">
    <property type="entry name" value="GROUP II PYRIDOXAL-5-PHOSPHATE DECARBOXYLASE"/>
    <property type="match status" value="1"/>
</dbReference>
<comment type="cofactor">
    <cofactor evidence="1 6 7">
        <name>pyridoxal 5'-phosphate</name>
        <dbReference type="ChEBI" id="CHEBI:597326"/>
    </cofactor>
</comment>
<evidence type="ECO:0000256" key="5">
    <source>
        <dbReference type="ARBA" id="ARBA00023239"/>
    </source>
</evidence>
<dbReference type="CDD" id="cd06450">
    <property type="entry name" value="DOPA_deC_like"/>
    <property type="match status" value="1"/>
</dbReference>
<evidence type="ECO:0000313" key="8">
    <source>
        <dbReference type="EMBL" id="VYS90135.1"/>
    </source>
</evidence>
<keyword evidence="3" id="KW-0210">Decarboxylase</keyword>
<sequence>MINSENILNSAQLEKEIKNFVHDFCLEKHDIHTQQVIWNAPDGQAEKIKQLGIPKDGRPANEVVQEMMNEVYQYRGDSNHPRFFGFVPGPASSISWLGDIMTSAYNIHAGGSKLAPMVNCIEQEVLKWLCTQTGFGKNSGGVFVSGGSMANITALTAARDNKLTDETLHLGVAYISDQTHSSVAKGLRIIGIPNKRIRKIPTTPDFKINTEILEQTILDDKKAGLIPFVVIGTAGTTNTGSIDPFKAIAAICQKHNLWFHIDGAYGASVLLSPKYRHLLDGTELADSLSWDAHKWLFQTYGCAMVLVKDIQHLFHSFHVNPEYLKDVQGDREHINTWDIGMELTRPARGLKLWLTLQILGTDLIGSAIEHGFQLAYWAEDILKELPDWEIISPAQLAMINFRYAPKGLSNEQTDLLNEQISEKILESGYAAVFTTVLHGKTVLRICALHPETEKEDMEKTIHLLDTYGKELYKDMK</sequence>
<evidence type="ECO:0000256" key="3">
    <source>
        <dbReference type="ARBA" id="ARBA00022793"/>
    </source>
</evidence>
<evidence type="ECO:0000256" key="1">
    <source>
        <dbReference type="ARBA" id="ARBA00001933"/>
    </source>
</evidence>
<dbReference type="PRINTS" id="PR00800">
    <property type="entry name" value="YHDCRBOXLASE"/>
</dbReference>
<dbReference type="Pfam" id="PF00282">
    <property type="entry name" value="Pyridoxal_deC"/>
    <property type="match status" value="1"/>
</dbReference>
<dbReference type="PANTHER" id="PTHR11999:SF70">
    <property type="entry name" value="MIP05841P"/>
    <property type="match status" value="1"/>
</dbReference>
<keyword evidence="5 7" id="KW-0456">Lyase</keyword>
<gene>
    <name evidence="8" type="primary">ddc</name>
    <name evidence="8" type="ORF">BHLFYP23_02003</name>
</gene>
<evidence type="ECO:0000256" key="4">
    <source>
        <dbReference type="ARBA" id="ARBA00022898"/>
    </source>
</evidence>
<dbReference type="GO" id="GO:0004058">
    <property type="term" value="F:aromatic-L-amino-acid decarboxylase activity"/>
    <property type="evidence" value="ECO:0007669"/>
    <property type="project" value="UniProtKB-ARBA"/>
</dbReference>
<dbReference type="RefSeq" id="WP_156342092.1">
    <property type="nucleotide sequence ID" value="NZ_CACRSY010000008.1"/>
</dbReference>
<dbReference type="Gene3D" id="3.90.1150.10">
    <property type="entry name" value="Aspartate Aminotransferase, domain 1"/>
    <property type="match status" value="1"/>
</dbReference>
<protein>
    <submittedName>
        <fullName evidence="8">L-2,4-diaminobutyrate decarboxylase</fullName>
        <ecNumber evidence="8">4.1.1.86</ecNumber>
    </submittedName>
</protein>
<dbReference type="GO" id="GO:0033983">
    <property type="term" value="F:diaminobutyrate decarboxylase activity"/>
    <property type="evidence" value="ECO:0007669"/>
    <property type="project" value="UniProtKB-EC"/>
</dbReference>
<evidence type="ECO:0000256" key="7">
    <source>
        <dbReference type="RuleBase" id="RU000382"/>
    </source>
</evidence>
<evidence type="ECO:0000256" key="2">
    <source>
        <dbReference type="ARBA" id="ARBA00009533"/>
    </source>
</evidence>
<dbReference type="GO" id="GO:0019752">
    <property type="term" value="P:carboxylic acid metabolic process"/>
    <property type="evidence" value="ECO:0007669"/>
    <property type="project" value="InterPro"/>
</dbReference>
<accession>A0A6N2SEI2</accession>
<dbReference type="EC" id="4.1.1.86" evidence="8"/>
<organism evidence="8">
    <name type="scientific">Blautia hansenii</name>
    <name type="common">Ruminococcus hansenii</name>
    <dbReference type="NCBI Taxonomy" id="1322"/>
    <lineage>
        <taxon>Bacteria</taxon>
        <taxon>Bacillati</taxon>
        <taxon>Bacillota</taxon>
        <taxon>Clostridia</taxon>
        <taxon>Lachnospirales</taxon>
        <taxon>Lachnospiraceae</taxon>
        <taxon>Blautia</taxon>
    </lineage>
</organism>
<dbReference type="SUPFAM" id="SSF53383">
    <property type="entry name" value="PLP-dependent transferases"/>
    <property type="match status" value="1"/>
</dbReference>
<comment type="similarity">
    <text evidence="2 7">Belongs to the group II decarboxylase family.</text>
</comment>
<feature type="modified residue" description="N6-(pyridoxal phosphate)lysine" evidence="6">
    <location>
        <position position="294"/>
    </location>
</feature>
<dbReference type="EMBL" id="CACRSY010000008">
    <property type="protein sequence ID" value="VYS90135.1"/>
    <property type="molecule type" value="Genomic_DNA"/>
</dbReference>
<dbReference type="Gene3D" id="3.40.640.10">
    <property type="entry name" value="Type I PLP-dependent aspartate aminotransferase-like (Major domain)"/>
    <property type="match status" value="1"/>
</dbReference>
<dbReference type="AlphaFoldDB" id="A0A6N2SEI2"/>